<sequence>LSPLPAARAAGTARLLSPLGQSQRSQHPPVLHMVMEALRAHDQKKGVSVITIKRFILSKYPAVDPIRLKYWLKQALSKGLSSGVLVRPPKSSAVGATGSFKVSRGCQSWGGGTGAKASPGPASTPFSPPASSREAAPEEAPGPGRS</sequence>
<accession>A0A851CYV4</accession>
<evidence type="ECO:0000256" key="2">
    <source>
        <dbReference type="ARBA" id="ARBA00022454"/>
    </source>
</evidence>
<evidence type="ECO:0000259" key="6">
    <source>
        <dbReference type="PROSITE" id="PS51504"/>
    </source>
</evidence>
<feature type="domain" description="H15" evidence="6">
    <location>
        <begin position="26"/>
        <end position="104"/>
    </location>
</feature>
<keyword evidence="3" id="KW-0238">DNA-binding</keyword>
<evidence type="ECO:0000313" key="7">
    <source>
        <dbReference type="EMBL" id="NWI62255.1"/>
    </source>
</evidence>
<proteinExistence type="predicted"/>
<evidence type="ECO:0000256" key="1">
    <source>
        <dbReference type="ARBA" id="ARBA00004123"/>
    </source>
</evidence>
<dbReference type="PANTHER" id="PTHR11467:SF42">
    <property type="entry name" value="HISTONE H1.8"/>
    <property type="match status" value="1"/>
</dbReference>
<dbReference type="GO" id="GO:0006334">
    <property type="term" value="P:nucleosome assembly"/>
    <property type="evidence" value="ECO:0007669"/>
    <property type="project" value="InterPro"/>
</dbReference>
<dbReference type="PROSITE" id="PS51504">
    <property type="entry name" value="H15"/>
    <property type="match status" value="1"/>
</dbReference>
<dbReference type="GO" id="GO:0031492">
    <property type="term" value="F:nucleosomal DNA binding"/>
    <property type="evidence" value="ECO:0007669"/>
    <property type="project" value="TreeGrafter"/>
</dbReference>
<dbReference type="Pfam" id="PF00538">
    <property type="entry name" value="Linker_histone"/>
    <property type="match status" value="1"/>
</dbReference>
<protein>
    <submittedName>
        <fullName evidence="7">H1FOO protein</fullName>
    </submittedName>
</protein>
<keyword evidence="8" id="KW-1185">Reference proteome</keyword>
<dbReference type="AlphaFoldDB" id="A0A851CYV4"/>
<evidence type="ECO:0000256" key="4">
    <source>
        <dbReference type="ARBA" id="ARBA00023242"/>
    </source>
</evidence>
<comment type="subcellular location">
    <subcellularLocation>
        <location evidence="1">Nucleus</location>
    </subcellularLocation>
</comment>
<organism evidence="7 8">
    <name type="scientific">Todus mexicanus</name>
    <name type="common">Puerto Rican tody</name>
    <dbReference type="NCBI Taxonomy" id="135184"/>
    <lineage>
        <taxon>Eukaryota</taxon>
        <taxon>Metazoa</taxon>
        <taxon>Chordata</taxon>
        <taxon>Craniata</taxon>
        <taxon>Vertebrata</taxon>
        <taxon>Euteleostomi</taxon>
        <taxon>Archelosauria</taxon>
        <taxon>Archosauria</taxon>
        <taxon>Dinosauria</taxon>
        <taxon>Saurischia</taxon>
        <taxon>Theropoda</taxon>
        <taxon>Coelurosauria</taxon>
        <taxon>Aves</taxon>
        <taxon>Neognathae</taxon>
        <taxon>Neoaves</taxon>
        <taxon>Telluraves</taxon>
        <taxon>Coraciimorphae</taxon>
        <taxon>Coraciiformes</taxon>
        <taxon>Todidae</taxon>
        <taxon>Todus</taxon>
    </lineage>
</organism>
<feature type="non-terminal residue" evidence="7">
    <location>
        <position position="146"/>
    </location>
</feature>
<dbReference type="EMBL" id="WEIS01003001">
    <property type="protein sequence ID" value="NWI62255.1"/>
    <property type="molecule type" value="Genomic_DNA"/>
</dbReference>
<dbReference type="SMART" id="SM00526">
    <property type="entry name" value="H15"/>
    <property type="match status" value="1"/>
</dbReference>
<dbReference type="GO" id="GO:0045910">
    <property type="term" value="P:negative regulation of DNA recombination"/>
    <property type="evidence" value="ECO:0007669"/>
    <property type="project" value="TreeGrafter"/>
</dbReference>
<comment type="caution">
    <text evidence="7">The sequence shown here is derived from an EMBL/GenBank/DDBJ whole genome shotgun (WGS) entry which is preliminary data.</text>
</comment>
<dbReference type="InterPro" id="IPR036390">
    <property type="entry name" value="WH_DNA-bd_sf"/>
</dbReference>
<dbReference type="GO" id="GO:0000786">
    <property type="term" value="C:nucleosome"/>
    <property type="evidence" value="ECO:0007669"/>
    <property type="project" value="InterPro"/>
</dbReference>
<dbReference type="GO" id="GO:0030261">
    <property type="term" value="P:chromosome condensation"/>
    <property type="evidence" value="ECO:0007669"/>
    <property type="project" value="TreeGrafter"/>
</dbReference>
<feature type="region of interest" description="Disordered" evidence="5">
    <location>
        <begin position="87"/>
        <end position="146"/>
    </location>
</feature>
<feature type="non-terminal residue" evidence="7">
    <location>
        <position position="1"/>
    </location>
</feature>
<dbReference type="FunFam" id="1.10.10.10:FF:000393">
    <property type="entry name" value="Oocyte-specific H1 histone"/>
    <property type="match status" value="1"/>
</dbReference>
<dbReference type="PANTHER" id="PTHR11467">
    <property type="entry name" value="HISTONE H1"/>
    <property type="match status" value="1"/>
</dbReference>
<dbReference type="GO" id="GO:0003690">
    <property type="term" value="F:double-stranded DNA binding"/>
    <property type="evidence" value="ECO:0007669"/>
    <property type="project" value="TreeGrafter"/>
</dbReference>
<dbReference type="SUPFAM" id="SSF46785">
    <property type="entry name" value="Winged helix' DNA-binding domain"/>
    <property type="match status" value="1"/>
</dbReference>
<reference evidence="7" key="1">
    <citation type="submission" date="2019-10" db="EMBL/GenBank/DDBJ databases">
        <title>Bird 10,000 Genomes (B10K) Project - Family phase.</title>
        <authorList>
            <person name="Zhang G."/>
        </authorList>
    </citation>
    <scope>NUCLEOTIDE SEQUENCE</scope>
    <source>
        <strain evidence="7">B10K-DU-002-69</strain>
        <tissue evidence="7">Muscle</tissue>
    </source>
</reference>
<name>A0A851CYV4_TODME</name>
<keyword evidence="2" id="KW-0158">Chromosome</keyword>
<dbReference type="GO" id="GO:0005634">
    <property type="term" value="C:nucleus"/>
    <property type="evidence" value="ECO:0007669"/>
    <property type="project" value="UniProtKB-SubCell"/>
</dbReference>
<evidence type="ECO:0000256" key="5">
    <source>
        <dbReference type="SAM" id="MobiDB-lite"/>
    </source>
</evidence>
<dbReference type="Gene3D" id="1.10.10.10">
    <property type="entry name" value="Winged helix-like DNA-binding domain superfamily/Winged helix DNA-binding domain"/>
    <property type="match status" value="1"/>
</dbReference>
<dbReference type="Proteomes" id="UP000660247">
    <property type="component" value="Unassembled WGS sequence"/>
</dbReference>
<gene>
    <name evidence="7" type="primary">H1foo</name>
    <name evidence="7" type="ORF">TODMEX_R10760</name>
</gene>
<dbReference type="InterPro" id="IPR005818">
    <property type="entry name" value="Histone_H1/H5_H15"/>
</dbReference>
<feature type="compositionally biased region" description="Low complexity" evidence="5">
    <location>
        <begin position="117"/>
        <end position="146"/>
    </location>
</feature>
<dbReference type="InterPro" id="IPR036388">
    <property type="entry name" value="WH-like_DNA-bd_sf"/>
</dbReference>
<evidence type="ECO:0000256" key="3">
    <source>
        <dbReference type="ARBA" id="ARBA00023125"/>
    </source>
</evidence>
<dbReference type="CDD" id="cd00073">
    <property type="entry name" value="H15"/>
    <property type="match status" value="1"/>
</dbReference>
<dbReference type="OrthoDB" id="1110759at2759"/>
<evidence type="ECO:0000313" key="8">
    <source>
        <dbReference type="Proteomes" id="UP000660247"/>
    </source>
</evidence>
<keyword evidence="4" id="KW-0539">Nucleus</keyword>